<name>A0AAE0K4N9_9PEZI</name>
<dbReference type="Proteomes" id="UP001285441">
    <property type="component" value="Unassembled WGS sequence"/>
</dbReference>
<evidence type="ECO:0000313" key="2">
    <source>
        <dbReference type="EMBL" id="KAK3369904.1"/>
    </source>
</evidence>
<sequence>MPFHHYQLPLYYQDPFTAVPQHQPATVGRAHYNAGPNTNTCVTSDCAMIFPTRAQLEKHAKDDNHLPFPCGCGDSFKRYDALNRHLASAPQGIPQGQREEARLCRPNGHALVRAGWTLSDWSGKGWKMEPATLLAAGTGLGHFGDDWRGFACSTIFSSYFHYSSRSFPSRSLFPTQAACFTAATSPNVSRAF</sequence>
<reference evidence="2" key="2">
    <citation type="submission" date="2023-06" db="EMBL/GenBank/DDBJ databases">
        <authorList>
            <consortium name="Lawrence Berkeley National Laboratory"/>
            <person name="Haridas S."/>
            <person name="Hensen N."/>
            <person name="Bonometti L."/>
            <person name="Westerberg I."/>
            <person name="Brannstrom I.O."/>
            <person name="Guillou S."/>
            <person name="Cros-Aarteil S."/>
            <person name="Calhoun S."/>
            <person name="Kuo A."/>
            <person name="Mondo S."/>
            <person name="Pangilinan J."/>
            <person name="Riley R."/>
            <person name="LaButti K."/>
            <person name="Andreopoulos B."/>
            <person name="Lipzen A."/>
            <person name="Chen C."/>
            <person name="Yanf M."/>
            <person name="Daum C."/>
            <person name="Ng V."/>
            <person name="Clum A."/>
            <person name="Steindorff A."/>
            <person name="Ohm R."/>
            <person name="Martin F."/>
            <person name="Silar P."/>
            <person name="Natvig D."/>
            <person name="Lalanne C."/>
            <person name="Gautier V."/>
            <person name="Ament-velasquez S.L."/>
            <person name="Kruys A."/>
            <person name="Hutchinson M.I."/>
            <person name="Powell A.J."/>
            <person name="Barry K."/>
            <person name="Miller A.N."/>
            <person name="Grigoriev I.V."/>
            <person name="Debuchy R."/>
            <person name="Gladieux P."/>
            <person name="Thoren M.H."/>
            <person name="Johannesson H."/>
        </authorList>
    </citation>
    <scope>NUCLEOTIDE SEQUENCE</scope>
    <source>
        <strain evidence="2">CBS 232.78</strain>
    </source>
</reference>
<gene>
    <name evidence="2" type="ORF">B0H63DRAFT_304260</name>
</gene>
<dbReference type="Gene3D" id="3.30.160.60">
    <property type="entry name" value="Classic Zinc Finger"/>
    <property type="match status" value="1"/>
</dbReference>
<dbReference type="EMBL" id="JAULSW010000009">
    <property type="protein sequence ID" value="KAK3369904.1"/>
    <property type="molecule type" value="Genomic_DNA"/>
</dbReference>
<evidence type="ECO:0000313" key="3">
    <source>
        <dbReference type="Proteomes" id="UP001285441"/>
    </source>
</evidence>
<protein>
    <recommendedName>
        <fullName evidence="1">C2H2-type domain-containing protein</fullName>
    </recommendedName>
</protein>
<organism evidence="2 3">
    <name type="scientific">Podospora didyma</name>
    <dbReference type="NCBI Taxonomy" id="330526"/>
    <lineage>
        <taxon>Eukaryota</taxon>
        <taxon>Fungi</taxon>
        <taxon>Dikarya</taxon>
        <taxon>Ascomycota</taxon>
        <taxon>Pezizomycotina</taxon>
        <taxon>Sordariomycetes</taxon>
        <taxon>Sordariomycetidae</taxon>
        <taxon>Sordariales</taxon>
        <taxon>Podosporaceae</taxon>
        <taxon>Podospora</taxon>
    </lineage>
</organism>
<dbReference type="AlphaFoldDB" id="A0AAE0K4N9"/>
<accession>A0AAE0K4N9</accession>
<dbReference type="PROSITE" id="PS00028">
    <property type="entry name" value="ZINC_FINGER_C2H2_1"/>
    <property type="match status" value="1"/>
</dbReference>
<reference evidence="2" key="1">
    <citation type="journal article" date="2023" name="Mol. Phylogenet. Evol.">
        <title>Genome-scale phylogeny and comparative genomics of the fungal order Sordariales.</title>
        <authorList>
            <person name="Hensen N."/>
            <person name="Bonometti L."/>
            <person name="Westerberg I."/>
            <person name="Brannstrom I.O."/>
            <person name="Guillou S."/>
            <person name="Cros-Aarteil S."/>
            <person name="Calhoun S."/>
            <person name="Haridas S."/>
            <person name="Kuo A."/>
            <person name="Mondo S."/>
            <person name="Pangilinan J."/>
            <person name="Riley R."/>
            <person name="LaButti K."/>
            <person name="Andreopoulos B."/>
            <person name="Lipzen A."/>
            <person name="Chen C."/>
            <person name="Yan M."/>
            <person name="Daum C."/>
            <person name="Ng V."/>
            <person name="Clum A."/>
            <person name="Steindorff A."/>
            <person name="Ohm R.A."/>
            <person name="Martin F."/>
            <person name="Silar P."/>
            <person name="Natvig D.O."/>
            <person name="Lalanne C."/>
            <person name="Gautier V."/>
            <person name="Ament-Velasquez S.L."/>
            <person name="Kruys A."/>
            <person name="Hutchinson M.I."/>
            <person name="Powell A.J."/>
            <person name="Barry K."/>
            <person name="Miller A.N."/>
            <person name="Grigoriev I.V."/>
            <person name="Debuchy R."/>
            <person name="Gladieux P."/>
            <person name="Hiltunen Thoren M."/>
            <person name="Johannesson H."/>
        </authorList>
    </citation>
    <scope>NUCLEOTIDE SEQUENCE</scope>
    <source>
        <strain evidence="2">CBS 232.78</strain>
    </source>
</reference>
<comment type="caution">
    <text evidence="2">The sequence shown here is derived from an EMBL/GenBank/DDBJ whole genome shotgun (WGS) entry which is preliminary data.</text>
</comment>
<proteinExistence type="predicted"/>
<keyword evidence="3" id="KW-1185">Reference proteome</keyword>
<evidence type="ECO:0000259" key="1">
    <source>
        <dbReference type="PROSITE" id="PS00028"/>
    </source>
</evidence>
<dbReference type="InterPro" id="IPR013087">
    <property type="entry name" value="Znf_C2H2_type"/>
</dbReference>
<feature type="domain" description="C2H2-type" evidence="1">
    <location>
        <begin position="41"/>
        <end position="65"/>
    </location>
</feature>